<reference evidence="1 2" key="1">
    <citation type="submission" date="2020-12" db="EMBL/GenBank/DDBJ databases">
        <title>FDA dAtabase for Regulatory Grade micrObial Sequences (FDA-ARGOS): Supporting development and validation of Infectious Disease Dx tests.</title>
        <authorList>
            <person name="Sproer C."/>
            <person name="Gronow S."/>
            <person name="Severitt S."/>
            <person name="Schroder I."/>
            <person name="Tallon L."/>
            <person name="Sadzewicz L."/>
            <person name="Zhao X."/>
            <person name="Boylan J."/>
            <person name="Ott S."/>
            <person name="Bowen H."/>
            <person name="Vavikolanu K."/>
            <person name="Mehta A."/>
            <person name="Aluvathingal J."/>
            <person name="Nadendla S."/>
            <person name="Lowell S."/>
            <person name="Myers T."/>
            <person name="Yan Y."/>
            <person name="Sichtig H."/>
        </authorList>
    </citation>
    <scope>NUCLEOTIDE SEQUENCE [LARGE SCALE GENOMIC DNA]</scope>
    <source>
        <strain evidence="1 2">FDAARGOS_991</strain>
    </source>
</reference>
<gene>
    <name evidence="1" type="ORF">I6H48_06205</name>
</gene>
<name>A0A7T4KR44_CORAY</name>
<dbReference type="EMBL" id="CP066023">
    <property type="protein sequence ID" value="QQB83767.1"/>
    <property type="molecule type" value="Genomic_DNA"/>
</dbReference>
<organism evidence="1 2">
    <name type="scientific">Corynebacterium amycolatum</name>
    <dbReference type="NCBI Taxonomy" id="43765"/>
    <lineage>
        <taxon>Bacteria</taxon>
        <taxon>Bacillati</taxon>
        <taxon>Actinomycetota</taxon>
        <taxon>Actinomycetes</taxon>
        <taxon>Mycobacteriales</taxon>
        <taxon>Corynebacteriaceae</taxon>
        <taxon>Corynebacterium</taxon>
    </lineage>
</organism>
<evidence type="ECO:0000313" key="2">
    <source>
        <dbReference type="Proteomes" id="UP000595198"/>
    </source>
</evidence>
<keyword evidence="2" id="KW-1185">Reference proteome</keyword>
<protein>
    <submittedName>
        <fullName evidence="1">Uncharacterized protein</fullName>
    </submittedName>
</protein>
<dbReference type="Proteomes" id="UP000595198">
    <property type="component" value="Chromosome"/>
</dbReference>
<proteinExistence type="predicted"/>
<sequence length="49" mass="5456">MTVIELPDDDGTEFDAGDLGTAWLPFTEPRAKDLEQLVIALIQHAKDMQ</sequence>
<accession>A0A7T4KR44</accession>
<dbReference type="RefSeq" id="WP_198493798.1">
    <property type="nucleotide sequence ID" value="NZ_CP066023.1"/>
</dbReference>
<evidence type="ECO:0000313" key="1">
    <source>
        <dbReference type="EMBL" id="QQB83767.1"/>
    </source>
</evidence>